<dbReference type="EMBL" id="WVUD01000065">
    <property type="protein sequence ID" value="MYL85203.1"/>
    <property type="molecule type" value="Genomic_DNA"/>
</dbReference>
<comment type="caution">
    <text evidence="4">The sequence shown here is derived from an EMBL/GenBank/DDBJ whole genome shotgun (WGS) entry which is preliminary data.</text>
</comment>
<dbReference type="GO" id="GO:0016899">
    <property type="term" value="F:oxidoreductase activity, acting on the CH-OH group of donors, oxygen as acceptor"/>
    <property type="evidence" value="ECO:0007669"/>
    <property type="project" value="InterPro"/>
</dbReference>
<dbReference type="RefSeq" id="WP_160963953.1">
    <property type="nucleotide sequence ID" value="NZ_WVUD01000065.1"/>
</dbReference>
<keyword evidence="5" id="KW-1185">Reference proteome</keyword>
<keyword evidence="1" id="KW-0285">Flavoprotein</keyword>
<dbReference type="InterPro" id="IPR016166">
    <property type="entry name" value="FAD-bd_PCMH"/>
</dbReference>
<dbReference type="InterPro" id="IPR016169">
    <property type="entry name" value="FAD-bd_PCMH_sub2"/>
</dbReference>
<organism evidence="4 5">
    <name type="scientific">Solidesulfovibrio aerotolerans</name>
    <dbReference type="NCBI Taxonomy" id="295255"/>
    <lineage>
        <taxon>Bacteria</taxon>
        <taxon>Pseudomonadati</taxon>
        <taxon>Thermodesulfobacteriota</taxon>
        <taxon>Desulfovibrionia</taxon>
        <taxon>Desulfovibrionales</taxon>
        <taxon>Desulfovibrionaceae</taxon>
        <taxon>Solidesulfovibrio</taxon>
    </lineage>
</organism>
<reference evidence="4 5" key="1">
    <citation type="submission" date="2020-01" db="EMBL/GenBank/DDBJ databases">
        <title>Genome sequence of Desulfovibrio aerotolerans DSM 16695(T).</title>
        <authorList>
            <person name="Karnachuk O."/>
            <person name="Avakyan M."/>
            <person name="Mardanov A."/>
            <person name="Kadnikov V."/>
            <person name="Ravin N."/>
        </authorList>
    </citation>
    <scope>NUCLEOTIDE SEQUENCE [LARGE SCALE GENOMIC DNA]</scope>
    <source>
        <strain evidence="4 5">DSM 16695</strain>
    </source>
</reference>
<accession>A0A7C9IWW7</accession>
<evidence type="ECO:0000259" key="3">
    <source>
        <dbReference type="PROSITE" id="PS51387"/>
    </source>
</evidence>
<dbReference type="Proteomes" id="UP000482487">
    <property type="component" value="Unassembled WGS sequence"/>
</dbReference>
<dbReference type="InterPro" id="IPR010031">
    <property type="entry name" value="FAD_lactone_oxidase-like"/>
</dbReference>
<dbReference type="Pfam" id="PF01565">
    <property type="entry name" value="FAD_binding_4"/>
    <property type="match status" value="1"/>
</dbReference>
<dbReference type="PANTHER" id="PTHR43762:SF1">
    <property type="entry name" value="D-ARABINONO-1,4-LACTONE OXIDASE"/>
    <property type="match status" value="1"/>
</dbReference>
<dbReference type="AlphaFoldDB" id="A0A7C9IWW7"/>
<evidence type="ECO:0000256" key="1">
    <source>
        <dbReference type="ARBA" id="ARBA00022630"/>
    </source>
</evidence>
<dbReference type="PROSITE" id="PS51387">
    <property type="entry name" value="FAD_PCMH"/>
    <property type="match status" value="1"/>
</dbReference>
<feature type="domain" description="FAD-binding PCMH-type" evidence="3">
    <location>
        <begin position="9"/>
        <end position="176"/>
    </location>
</feature>
<name>A0A7C9IWW7_9BACT</name>
<dbReference type="GO" id="GO:0071949">
    <property type="term" value="F:FAD binding"/>
    <property type="evidence" value="ECO:0007669"/>
    <property type="project" value="InterPro"/>
</dbReference>
<keyword evidence="2" id="KW-0274">FAD</keyword>
<dbReference type="SUPFAM" id="SSF56176">
    <property type="entry name" value="FAD-binding/transporter-associated domain-like"/>
    <property type="match status" value="1"/>
</dbReference>
<dbReference type="InterPro" id="IPR036318">
    <property type="entry name" value="FAD-bd_PCMH-like_sf"/>
</dbReference>
<dbReference type="OrthoDB" id="143770at2"/>
<dbReference type="Gene3D" id="3.30.465.10">
    <property type="match status" value="1"/>
</dbReference>
<proteinExistence type="predicted"/>
<gene>
    <name evidence="4" type="ORF">GTA51_19075</name>
</gene>
<dbReference type="SUPFAM" id="SSF55103">
    <property type="entry name" value="FAD-linked oxidases, C-terminal domain"/>
    <property type="match status" value="1"/>
</dbReference>
<sequence>MHLMDWGNYPVVDTTLLRPRTIDAATEVVTRAEHLIARGLGRCYGDTALNASLVVSAEKLDEMLDFDPSTGLLVAQAGVSLAEILDAFAPRGWFLPVTPGTKFVTLGGAIASDVHGKNHHLAETIGRHIAWCDVLTAEQGVLRCSPTEHPELFHATCGGMGLTGVILRAAIRLVRVPSVWIRQQGYKARNLEEIMDAFDTYAQAPFTVAWIDCLKRGPAMGRSFLMAGDWADPDSLPGKQRGRPFAVPAVRERNVPIPFPSVVLNPLSVRAFNALYYAKAPRGTSESIVSYNAFFYPLDAVHNWNRIYGKRGFTQYQFAIPREAAKEGLPQILDRIAASGQGSFLAVLKLFGKQTTFPGNISFPMEGYTLALDFPITRALFPVLDELDAMVLDYGGRLYLTKDARMSAATVRRGYGKALDAFLEVKSRYDPHNKFRSLQSQRLGLGGAAFLLHNDHAVAAL</sequence>
<evidence type="ECO:0000256" key="2">
    <source>
        <dbReference type="ARBA" id="ARBA00022827"/>
    </source>
</evidence>
<dbReference type="InterPro" id="IPR016164">
    <property type="entry name" value="FAD-linked_Oxase-like_C"/>
</dbReference>
<dbReference type="InterPro" id="IPR006094">
    <property type="entry name" value="Oxid_FAD_bind_N"/>
</dbReference>
<protein>
    <submittedName>
        <fullName evidence="4">FAD-binding protein</fullName>
    </submittedName>
</protein>
<evidence type="ECO:0000313" key="4">
    <source>
        <dbReference type="EMBL" id="MYL85203.1"/>
    </source>
</evidence>
<dbReference type="PANTHER" id="PTHR43762">
    <property type="entry name" value="L-GULONOLACTONE OXIDASE"/>
    <property type="match status" value="1"/>
</dbReference>
<evidence type="ECO:0000313" key="5">
    <source>
        <dbReference type="Proteomes" id="UP000482487"/>
    </source>
</evidence>